<dbReference type="EMBL" id="FUXM01000019">
    <property type="protein sequence ID" value="SKA03501.1"/>
    <property type="molecule type" value="Genomic_DNA"/>
</dbReference>
<dbReference type="Gene3D" id="2.40.240.10">
    <property type="entry name" value="Ribosomal Protein L25, Chain P"/>
    <property type="match status" value="1"/>
</dbReference>
<keyword evidence="3 5" id="KW-0689">Ribosomal protein</keyword>
<comment type="function">
    <text evidence="5">This is one of the proteins that binds to the 5S RNA in the ribosome where it forms part of the central protuberance.</text>
</comment>
<protein>
    <recommendedName>
        <fullName evidence="5">Large ribosomal subunit protein bL25</fullName>
    </recommendedName>
    <alternativeName>
        <fullName evidence="5">General stress protein CTC</fullName>
    </alternativeName>
</protein>
<keyword evidence="9" id="KW-1185">Reference proteome</keyword>
<evidence type="ECO:0000256" key="3">
    <source>
        <dbReference type="ARBA" id="ARBA00022980"/>
    </source>
</evidence>
<dbReference type="OrthoDB" id="9790002at2"/>
<dbReference type="InterPro" id="IPR001021">
    <property type="entry name" value="Ribosomal_bL25_long"/>
</dbReference>
<keyword evidence="4 5" id="KW-0687">Ribonucleoprotein</keyword>
<evidence type="ECO:0000256" key="5">
    <source>
        <dbReference type="HAMAP-Rule" id="MF_01334"/>
    </source>
</evidence>
<dbReference type="PANTHER" id="PTHR33284">
    <property type="entry name" value="RIBOSOMAL PROTEIN L25/GLN-TRNA SYNTHETASE, ANTI-CODON-BINDING DOMAIN-CONTAINING PROTEIN"/>
    <property type="match status" value="1"/>
</dbReference>
<dbReference type="InterPro" id="IPR029751">
    <property type="entry name" value="Ribosomal_L25_dom"/>
</dbReference>
<name>A0A1T4QJ22_9FIRM</name>
<dbReference type="SUPFAM" id="SSF50715">
    <property type="entry name" value="Ribosomal protein L25-like"/>
    <property type="match status" value="1"/>
</dbReference>
<dbReference type="HAMAP" id="MF_01334">
    <property type="entry name" value="Ribosomal_bL25_CTC"/>
    <property type="match status" value="1"/>
</dbReference>
<evidence type="ECO:0000259" key="6">
    <source>
        <dbReference type="Pfam" id="PF01386"/>
    </source>
</evidence>
<dbReference type="Proteomes" id="UP000189933">
    <property type="component" value="Unassembled WGS sequence"/>
</dbReference>
<dbReference type="InterPro" id="IPR020930">
    <property type="entry name" value="Ribosomal_uL5_bac-type"/>
</dbReference>
<dbReference type="Gene3D" id="2.170.120.20">
    <property type="entry name" value="Ribosomal protein L25, beta domain"/>
    <property type="match status" value="1"/>
</dbReference>
<feature type="domain" description="Large ribosomal subunit protein bL25 L25" evidence="6">
    <location>
        <begin position="6"/>
        <end position="96"/>
    </location>
</feature>
<reference evidence="9" key="1">
    <citation type="submission" date="2017-02" db="EMBL/GenBank/DDBJ databases">
        <authorList>
            <person name="Varghese N."/>
            <person name="Submissions S."/>
        </authorList>
    </citation>
    <scope>NUCLEOTIDE SEQUENCE [LARGE SCALE GENOMIC DNA]</scope>
    <source>
        <strain evidence="9">DSM 16521</strain>
    </source>
</reference>
<accession>A0A1T4QJ22</accession>
<comment type="similarity">
    <text evidence="5">Belongs to the bacterial ribosomal protein bL25 family. CTC subfamily.</text>
</comment>
<dbReference type="GO" id="GO:0006412">
    <property type="term" value="P:translation"/>
    <property type="evidence" value="ECO:0007669"/>
    <property type="project" value="UniProtKB-UniRule"/>
</dbReference>
<dbReference type="GO" id="GO:0003735">
    <property type="term" value="F:structural constituent of ribosome"/>
    <property type="evidence" value="ECO:0007669"/>
    <property type="project" value="InterPro"/>
</dbReference>
<dbReference type="GO" id="GO:0008097">
    <property type="term" value="F:5S rRNA binding"/>
    <property type="evidence" value="ECO:0007669"/>
    <property type="project" value="InterPro"/>
</dbReference>
<dbReference type="GO" id="GO:0022625">
    <property type="term" value="C:cytosolic large ribosomal subunit"/>
    <property type="evidence" value="ECO:0007669"/>
    <property type="project" value="TreeGrafter"/>
</dbReference>
<dbReference type="NCBIfam" id="TIGR00731">
    <property type="entry name" value="bL25_bact_ctc"/>
    <property type="match status" value="1"/>
</dbReference>
<keyword evidence="1 5" id="KW-0699">rRNA-binding</keyword>
<dbReference type="CDD" id="cd00495">
    <property type="entry name" value="Ribosomal_L25_TL5_CTC"/>
    <property type="match status" value="1"/>
</dbReference>
<dbReference type="RefSeq" id="WP_078665721.1">
    <property type="nucleotide sequence ID" value="NZ_FUXM01000019.1"/>
</dbReference>
<dbReference type="InterPro" id="IPR020056">
    <property type="entry name" value="Rbsml_bL25/Gln-tRNA_synth_N"/>
</dbReference>
<evidence type="ECO:0000313" key="8">
    <source>
        <dbReference type="EMBL" id="SKA03501.1"/>
    </source>
</evidence>
<dbReference type="AlphaFoldDB" id="A0A1T4QJ22"/>
<dbReference type="InterPro" id="IPR011035">
    <property type="entry name" value="Ribosomal_bL25/Gln-tRNA_synth"/>
</dbReference>
<evidence type="ECO:0000313" key="9">
    <source>
        <dbReference type="Proteomes" id="UP000189933"/>
    </source>
</evidence>
<dbReference type="Pfam" id="PF01386">
    <property type="entry name" value="Ribosomal_L25p"/>
    <property type="match status" value="1"/>
</dbReference>
<dbReference type="InterPro" id="IPR020057">
    <property type="entry name" value="Ribosomal_bL25_b-dom"/>
</dbReference>
<proteinExistence type="inferred from homology"/>
<dbReference type="PANTHER" id="PTHR33284:SF1">
    <property type="entry name" value="RIBOSOMAL PROTEIN L25_GLN-TRNA SYNTHETASE, ANTI-CODON-BINDING DOMAIN-CONTAINING PROTEIN"/>
    <property type="match status" value="1"/>
</dbReference>
<evidence type="ECO:0000256" key="1">
    <source>
        <dbReference type="ARBA" id="ARBA00022730"/>
    </source>
</evidence>
<gene>
    <name evidence="5" type="primary">rplY</name>
    <name evidence="5" type="synonym">ctc</name>
    <name evidence="8" type="ORF">SAMN02745885_01676</name>
</gene>
<dbReference type="InterPro" id="IPR037121">
    <property type="entry name" value="Ribosomal_bL25_C"/>
</dbReference>
<sequence>MTGQNLTARIRERDGKGHNRRLRRSGWVPGVVYGNGIDGSILVAVDKVQLRQLLNSPGGRTRLLRLDSGLPTGPIDALIKEVQWDPVTEELLHVDLQKVETNRKVHAQVPVHLVGEAQGVKAGGIIQFNVRQLEVECLPQDIPAEITIDISHLKIGGMIRVKDIPVPPGCQIAQDPDTIIAAVIAPRMQVEDVEVEVVESVPAKQATTTAAS</sequence>
<evidence type="ECO:0000256" key="2">
    <source>
        <dbReference type="ARBA" id="ARBA00022884"/>
    </source>
</evidence>
<keyword evidence="2 5" id="KW-0694">RNA-binding</keyword>
<evidence type="ECO:0000256" key="4">
    <source>
        <dbReference type="ARBA" id="ARBA00023274"/>
    </source>
</evidence>
<comment type="subunit">
    <text evidence="5">Part of the 50S ribosomal subunit; part of the 5S rRNA/L5/L18/L25 subcomplex. Contacts the 5S rRNA. Binds to the 5S rRNA independently of L5 and L18.</text>
</comment>
<dbReference type="Pfam" id="PF14693">
    <property type="entry name" value="Ribosomal_TL5_C"/>
    <property type="match status" value="1"/>
</dbReference>
<evidence type="ECO:0000259" key="7">
    <source>
        <dbReference type="Pfam" id="PF14693"/>
    </source>
</evidence>
<feature type="domain" description="Large ribosomal subunit protein bL25 beta" evidence="7">
    <location>
        <begin position="104"/>
        <end position="187"/>
    </location>
</feature>
<organism evidence="8 9">
    <name type="scientific">Carboxydocella sporoproducens DSM 16521</name>
    <dbReference type="NCBI Taxonomy" id="1121270"/>
    <lineage>
        <taxon>Bacteria</taxon>
        <taxon>Bacillati</taxon>
        <taxon>Bacillota</taxon>
        <taxon>Clostridia</taxon>
        <taxon>Eubacteriales</taxon>
        <taxon>Clostridiales Family XVI. Incertae Sedis</taxon>
        <taxon>Carboxydocella</taxon>
    </lineage>
</organism>